<dbReference type="Proteomes" id="UP000251617">
    <property type="component" value="Chromosome"/>
</dbReference>
<protein>
    <submittedName>
        <fullName evidence="1">Uncharacterized protein</fullName>
    </submittedName>
</protein>
<name>A0AAD0PEB4_PSEPU</name>
<evidence type="ECO:0000313" key="1">
    <source>
        <dbReference type="EMBL" id="AXA24263.1"/>
    </source>
</evidence>
<evidence type="ECO:0000313" key="2">
    <source>
        <dbReference type="Proteomes" id="UP000251617"/>
    </source>
</evidence>
<accession>A0AAD0PEB4</accession>
<reference evidence="1 2" key="1">
    <citation type="submission" date="2018-06" db="EMBL/GenBank/DDBJ databases">
        <title>The genome of Pseudomonas putida NX-1, a lignin degrader.</title>
        <authorList>
            <person name="Xu Z."/>
        </authorList>
    </citation>
    <scope>NUCLEOTIDE SEQUENCE [LARGE SCALE GENOMIC DNA]</scope>
    <source>
        <strain evidence="1 2">NX-1</strain>
    </source>
</reference>
<dbReference type="RefSeq" id="WP_112897824.1">
    <property type="nucleotide sequence ID" value="NZ_CP030750.1"/>
</dbReference>
<gene>
    <name evidence="1" type="ORF">C1S65_09120</name>
</gene>
<sequence length="89" mass="10469">MNAHNEKFLEDDDVEFFERLAAEELESGTIAVLSDAYDYDYDYPEGESDIEFDTDAAYNLLLEYNKSKELEALEDYIWLDDLIDKIERP</sequence>
<dbReference type="AlphaFoldDB" id="A0AAD0PEB4"/>
<organism evidence="1 2">
    <name type="scientific">Pseudomonas putida</name>
    <name type="common">Arthrobacter siderocapsulatus</name>
    <dbReference type="NCBI Taxonomy" id="303"/>
    <lineage>
        <taxon>Bacteria</taxon>
        <taxon>Pseudomonadati</taxon>
        <taxon>Pseudomonadota</taxon>
        <taxon>Gammaproteobacteria</taxon>
        <taxon>Pseudomonadales</taxon>
        <taxon>Pseudomonadaceae</taxon>
        <taxon>Pseudomonas</taxon>
    </lineage>
</organism>
<proteinExistence type="predicted"/>
<dbReference type="EMBL" id="CP030750">
    <property type="protein sequence ID" value="AXA24263.1"/>
    <property type="molecule type" value="Genomic_DNA"/>
</dbReference>